<dbReference type="Gramene" id="EFJ32733">
    <property type="protein sequence ID" value="EFJ32733"/>
    <property type="gene ID" value="SELMODRAFT_86048"/>
</dbReference>
<evidence type="ECO:0000256" key="3">
    <source>
        <dbReference type="ARBA" id="ARBA00022833"/>
    </source>
</evidence>
<name>D8R4V0_SELML</name>
<dbReference type="GO" id="GO:0005634">
    <property type="term" value="C:nucleus"/>
    <property type="evidence" value="ECO:0000318"/>
    <property type="project" value="GO_Central"/>
</dbReference>
<dbReference type="AlphaFoldDB" id="D8R4V0"/>
<dbReference type="GO" id="GO:0008270">
    <property type="term" value="F:zinc ion binding"/>
    <property type="evidence" value="ECO:0007669"/>
    <property type="project" value="UniProtKB-KW"/>
</dbReference>
<dbReference type="OrthoDB" id="1884189at2759"/>
<dbReference type="Pfam" id="PF04770">
    <property type="entry name" value="ZF-HD_dimer"/>
    <property type="match status" value="1"/>
</dbReference>
<protein>
    <recommendedName>
        <fullName evidence="5">ZF-HD dimerization-type domain-containing protein</fullName>
    </recommendedName>
</protein>
<evidence type="ECO:0000313" key="6">
    <source>
        <dbReference type="EMBL" id="EFJ32733.1"/>
    </source>
</evidence>
<keyword evidence="3" id="KW-0862">Zinc</keyword>
<dbReference type="EMBL" id="GL377572">
    <property type="protein sequence ID" value="EFJ32733.1"/>
    <property type="molecule type" value="Genomic_DNA"/>
</dbReference>
<dbReference type="HOGENOM" id="CLU_2403728_0_0_1"/>
<dbReference type="Proteomes" id="UP000001514">
    <property type="component" value="Unassembled WGS sequence"/>
</dbReference>
<accession>D8R4V0</accession>
<reference evidence="6 7" key="1">
    <citation type="journal article" date="2011" name="Science">
        <title>The Selaginella genome identifies genetic changes associated with the evolution of vascular plants.</title>
        <authorList>
            <person name="Banks J.A."/>
            <person name="Nishiyama T."/>
            <person name="Hasebe M."/>
            <person name="Bowman J.L."/>
            <person name="Gribskov M."/>
            <person name="dePamphilis C."/>
            <person name="Albert V.A."/>
            <person name="Aono N."/>
            <person name="Aoyama T."/>
            <person name="Ambrose B.A."/>
            <person name="Ashton N.W."/>
            <person name="Axtell M.J."/>
            <person name="Barker E."/>
            <person name="Barker M.S."/>
            <person name="Bennetzen J.L."/>
            <person name="Bonawitz N.D."/>
            <person name="Chapple C."/>
            <person name="Cheng C."/>
            <person name="Correa L.G."/>
            <person name="Dacre M."/>
            <person name="DeBarry J."/>
            <person name="Dreyer I."/>
            <person name="Elias M."/>
            <person name="Engstrom E.M."/>
            <person name="Estelle M."/>
            <person name="Feng L."/>
            <person name="Finet C."/>
            <person name="Floyd S.K."/>
            <person name="Frommer W.B."/>
            <person name="Fujita T."/>
            <person name="Gramzow L."/>
            <person name="Gutensohn M."/>
            <person name="Harholt J."/>
            <person name="Hattori M."/>
            <person name="Heyl A."/>
            <person name="Hirai T."/>
            <person name="Hiwatashi Y."/>
            <person name="Ishikawa M."/>
            <person name="Iwata M."/>
            <person name="Karol K.G."/>
            <person name="Koehler B."/>
            <person name="Kolukisaoglu U."/>
            <person name="Kubo M."/>
            <person name="Kurata T."/>
            <person name="Lalonde S."/>
            <person name="Li K."/>
            <person name="Li Y."/>
            <person name="Litt A."/>
            <person name="Lyons E."/>
            <person name="Manning G."/>
            <person name="Maruyama T."/>
            <person name="Michael T.P."/>
            <person name="Mikami K."/>
            <person name="Miyazaki S."/>
            <person name="Morinaga S."/>
            <person name="Murata T."/>
            <person name="Mueller-Roeber B."/>
            <person name="Nelson D.R."/>
            <person name="Obara M."/>
            <person name="Oguri Y."/>
            <person name="Olmstead R.G."/>
            <person name="Onodera N."/>
            <person name="Petersen B.L."/>
            <person name="Pils B."/>
            <person name="Prigge M."/>
            <person name="Rensing S.A."/>
            <person name="Riano-Pachon D.M."/>
            <person name="Roberts A.W."/>
            <person name="Sato Y."/>
            <person name="Scheller H.V."/>
            <person name="Schulz B."/>
            <person name="Schulz C."/>
            <person name="Shakirov E.V."/>
            <person name="Shibagaki N."/>
            <person name="Shinohara N."/>
            <person name="Shippen D.E."/>
            <person name="Soerensen I."/>
            <person name="Sotooka R."/>
            <person name="Sugimoto N."/>
            <person name="Sugita M."/>
            <person name="Sumikawa N."/>
            <person name="Tanurdzic M."/>
            <person name="Theissen G."/>
            <person name="Ulvskov P."/>
            <person name="Wakazuki S."/>
            <person name="Weng J.K."/>
            <person name="Willats W.W."/>
            <person name="Wipf D."/>
            <person name="Wolf P.G."/>
            <person name="Yang L."/>
            <person name="Zimmer A.D."/>
            <person name="Zhu Q."/>
            <person name="Mitros T."/>
            <person name="Hellsten U."/>
            <person name="Loque D."/>
            <person name="Otillar R."/>
            <person name="Salamov A."/>
            <person name="Schmutz J."/>
            <person name="Shapiro H."/>
            <person name="Lindquist E."/>
            <person name="Lucas S."/>
            <person name="Rokhsar D."/>
            <person name="Grigoriev I.V."/>
        </authorList>
    </citation>
    <scope>NUCLEOTIDE SEQUENCE [LARGE SCALE GENOMIC DNA]</scope>
</reference>
<keyword evidence="1" id="KW-0479">Metal-binding</keyword>
<organism evidence="7">
    <name type="scientific">Selaginella moellendorffii</name>
    <name type="common">Spikemoss</name>
    <dbReference type="NCBI Taxonomy" id="88036"/>
    <lineage>
        <taxon>Eukaryota</taxon>
        <taxon>Viridiplantae</taxon>
        <taxon>Streptophyta</taxon>
        <taxon>Embryophyta</taxon>
        <taxon>Tracheophyta</taxon>
        <taxon>Lycopodiopsida</taxon>
        <taxon>Selaginellales</taxon>
        <taxon>Selaginellaceae</taxon>
        <taxon>Selaginella</taxon>
    </lineage>
</organism>
<keyword evidence="7" id="KW-1185">Reference proteome</keyword>
<feature type="domain" description="ZF-HD dimerization-type" evidence="5">
    <location>
        <begin position="22"/>
        <end position="67"/>
    </location>
</feature>
<dbReference type="GO" id="GO:0006355">
    <property type="term" value="P:regulation of DNA-templated transcription"/>
    <property type="evidence" value="ECO:0000318"/>
    <property type="project" value="GO_Central"/>
</dbReference>
<feature type="region of interest" description="Disordered" evidence="4">
    <location>
        <begin position="69"/>
        <end position="93"/>
    </location>
</feature>
<dbReference type="PANTHER" id="PTHR31948:SF171">
    <property type="entry name" value="HOMEOBOX DOMAIN-CONTAINING PROTEIN"/>
    <property type="match status" value="1"/>
</dbReference>
<evidence type="ECO:0000256" key="2">
    <source>
        <dbReference type="ARBA" id="ARBA00022771"/>
    </source>
</evidence>
<dbReference type="PANTHER" id="PTHR31948">
    <property type="entry name" value="ZINC-FINGER HOMEODOMAIN PROTEIN 2"/>
    <property type="match status" value="1"/>
</dbReference>
<dbReference type="GO" id="GO:0000976">
    <property type="term" value="F:transcription cis-regulatory region binding"/>
    <property type="evidence" value="ECO:0000318"/>
    <property type="project" value="GO_Central"/>
</dbReference>
<gene>
    <name evidence="6" type="ORF">SELMODRAFT_86048</name>
</gene>
<keyword evidence="2" id="KW-0863">Zinc-finger</keyword>
<dbReference type="GO" id="GO:0003700">
    <property type="term" value="F:DNA-binding transcription factor activity"/>
    <property type="evidence" value="ECO:0000318"/>
    <property type="project" value="GO_Central"/>
</dbReference>
<proteinExistence type="predicted"/>
<evidence type="ECO:0000259" key="5">
    <source>
        <dbReference type="PROSITE" id="PS51523"/>
    </source>
</evidence>
<dbReference type="PROSITE" id="PS51523">
    <property type="entry name" value="ZF_HD_DIMER"/>
    <property type="match status" value="1"/>
</dbReference>
<evidence type="ECO:0000256" key="1">
    <source>
        <dbReference type="ARBA" id="ARBA00022723"/>
    </source>
</evidence>
<dbReference type="KEGG" id="smo:SELMODRAFT_86048"/>
<dbReference type="InterPro" id="IPR006456">
    <property type="entry name" value="ZF_HD_homeobox_Cys/His_dimer"/>
</dbReference>
<sequence>MASQKRAPDPIAAKASAPSQRYGACKRNHALGNGGYLLDGCQEFDTDCETSKICSACGCHRSFHTKIGDNPGSTGAGFSEGLLDPPASPGDSR</sequence>
<evidence type="ECO:0000313" key="7">
    <source>
        <dbReference type="Proteomes" id="UP000001514"/>
    </source>
</evidence>
<evidence type="ECO:0000256" key="4">
    <source>
        <dbReference type="SAM" id="MobiDB-lite"/>
    </source>
</evidence>
<dbReference type="InParanoid" id="D8R4V0"/>